<feature type="region of interest" description="Disordered" evidence="1">
    <location>
        <begin position="293"/>
        <end position="313"/>
    </location>
</feature>
<protein>
    <submittedName>
        <fullName evidence="2">Uncharacterized protein</fullName>
    </submittedName>
</protein>
<evidence type="ECO:0000313" key="3">
    <source>
        <dbReference type="Proteomes" id="UP001197093"/>
    </source>
</evidence>
<proteinExistence type="predicted"/>
<accession>A0AAD4HXX2</accession>
<evidence type="ECO:0000313" key="2">
    <source>
        <dbReference type="EMBL" id="KAG7286785.1"/>
    </source>
</evidence>
<organism evidence="2 3">
    <name type="scientific">Staphylotrichum longicolle</name>
    <dbReference type="NCBI Taxonomy" id="669026"/>
    <lineage>
        <taxon>Eukaryota</taxon>
        <taxon>Fungi</taxon>
        <taxon>Dikarya</taxon>
        <taxon>Ascomycota</taxon>
        <taxon>Pezizomycotina</taxon>
        <taxon>Sordariomycetes</taxon>
        <taxon>Sordariomycetidae</taxon>
        <taxon>Sordariales</taxon>
        <taxon>Chaetomiaceae</taxon>
        <taxon>Staphylotrichum</taxon>
    </lineage>
</organism>
<comment type="caution">
    <text evidence="2">The sequence shown here is derived from an EMBL/GenBank/DDBJ whole genome shotgun (WGS) entry which is preliminary data.</text>
</comment>
<dbReference type="AlphaFoldDB" id="A0AAD4HXX2"/>
<sequence length="313" mass="35393">MVEATSNAPQAQLLSPSFAGNEADGITGLRVWTGLNATVLAFVDGFQKEVQWDTLDAATKRKLNAWAPKAEAYLATQRTSSNLATVDPELLEPDQRPPAVVSYPGWQQRASDVFNRWYYEWRSLTVQMLQLATRQKARFDPKHIVSLITEELGRFFAPEPGEEAQFRGFLDQIAAEAIAADRLFQISPLKWEFLFTDPTTGKAFGFPYRSSNEAPRSRDDEMMLQMAHSSHDEFSIGLPVDHVVRPLVRSTSITRYGDPVFRPFSLEPMSVNVDFYGPEAEARFDALDREMDEKERQFELAQQAAKDGQMESD</sequence>
<evidence type="ECO:0000256" key="1">
    <source>
        <dbReference type="SAM" id="MobiDB-lite"/>
    </source>
</evidence>
<dbReference type="EMBL" id="JAHCVI010000004">
    <property type="protein sequence ID" value="KAG7286785.1"/>
    <property type="molecule type" value="Genomic_DNA"/>
</dbReference>
<dbReference type="Proteomes" id="UP001197093">
    <property type="component" value="Unassembled WGS sequence"/>
</dbReference>
<name>A0AAD4HXX2_9PEZI</name>
<gene>
    <name evidence="2" type="ORF">NEMBOFW57_009101</name>
</gene>
<keyword evidence="3" id="KW-1185">Reference proteome</keyword>
<reference evidence="2" key="1">
    <citation type="submission" date="2023-02" db="EMBL/GenBank/DDBJ databases">
        <authorList>
            <person name="Palmer J.M."/>
        </authorList>
    </citation>
    <scope>NUCLEOTIDE SEQUENCE</scope>
    <source>
        <strain evidence="2">FW57</strain>
    </source>
</reference>